<evidence type="ECO:0000313" key="1">
    <source>
        <dbReference type="EMBL" id="WLH05723.1"/>
    </source>
</evidence>
<reference evidence="1 2" key="1">
    <citation type="submission" date="2023-02" db="EMBL/GenBank/DDBJ databases">
        <title>Evolution of Hrp T3SS in non-pathogenic Pseudomonas fluorescens.</title>
        <authorList>
            <person name="Liao K."/>
            <person name="Wei H."/>
            <person name="Gu Y."/>
        </authorList>
    </citation>
    <scope>NUCLEOTIDE SEQUENCE [LARGE SCALE GENOMIC DNA]</scope>
    <source>
        <strain evidence="1 2">FP2043</strain>
    </source>
</reference>
<name>A0ABY9FR09_9PSED</name>
<accession>A0ABY9FR09</accession>
<dbReference type="Proteomes" id="UP001236748">
    <property type="component" value="Chromosome"/>
</dbReference>
<sequence>MKETVYNLYLFIDAQERVLYLGHILYEIDGTDDEKEAFMREVAEQDYKKAKLTKTPLGLTLDAYNARARMGTGLELFEYVFQELQPEAPLAIVTIILDGKPAINYRTDFSPTNMADVNKSLGAMGVMDDWLVEYSKTGTFDFAELINDDYLKAYKLLFNNKHYTSATKLFLSCIDSLAYVEFGDEKPKNGESNVFCRWLDAYVDLSSVGVTADELWELRNGLLHMSNLHSARVQRKKVRRISLSIGRVPPEKRSSYDDTHYFNLVDLYAAVTTGMGIWLNTYINNHEKFLVFVERWDRTISDSRLTKYHPD</sequence>
<protein>
    <recommendedName>
        <fullName evidence="3">Apea-like HEPN domain-containing protein</fullName>
    </recommendedName>
</protein>
<dbReference type="RefSeq" id="WP_305387933.1">
    <property type="nucleotide sequence ID" value="NZ_CP117450.1"/>
</dbReference>
<organism evidence="1 2">
    <name type="scientific">Pseudomonas lurida</name>
    <dbReference type="NCBI Taxonomy" id="244566"/>
    <lineage>
        <taxon>Bacteria</taxon>
        <taxon>Pseudomonadati</taxon>
        <taxon>Pseudomonadota</taxon>
        <taxon>Gammaproteobacteria</taxon>
        <taxon>Pseudomonadales</taxon>
        <taxon>Pseudomonadaceae</taxon>
        <taxon>Pseudomonas</taxon>
    </lineage>
</organism>
<dbReference type="EMBL" id="CP117450">
    <property type="protein sequence ID" value="WLH05723.1"/>
    <property type="molecule type" value="Genomic_DNA"/>
</dbReference>
<evidence type="ECO:0008006" key="3">
    <source>
        <dbReference type="Google" id="ProtNLM"/>
    </source>
</evidence>
<keyword evidence="2" id="KW-1185">Reference proteome</keyword>
<proteinExistence type="predicted"/>
<gene>
    <name evidence="1" type="ORF">PSH67_23225</name>
</gene>
<evidence type="ECO:0000313" key="2">
    <source>
        <dbReference type="Proteomes" id="UP001236748"/>
    </source>
</evidence>